<organism evidence="2 3">
    <name type="scientific">Saccharothrix lopnurensis</name>
    <dbReference type="NCBI Taxonomy" id="1670621"/>
    <lineage>
        <taxon>Bacteria</taxon>
        <taxon>Bacillati</taxon>
        <taxon>Actinomycetota</taxon>
        <taxon>Actinomycetes</taxon>
        <taxon>Pseudonocardiales</taxon>
        <taxon>Pseudonocardiaceae</taxon>
        <taxon>Saccharothrix</taxon>
    </lineage>
</organism>
<dbReference type="InterPro" id="IPR036390">
    <property type="entry name" value="WH_DNA-bd_sf"/>
</dbReference>
<dbReference type="Gene3D" id="1.10.10.10">
    <property type="entry name" value="Winged helix-like DNA-binding domain superfamily/Winged helix DNA-binding domain"/>
    <property type="match status" value="1"/>
</dbReference>
<comment type="caution">
    <text evidence="2">The sequence shown here is derived from an EMBL/GenBank/DDBJ whole genome shotgun (WGS) entry which is preliminary data.</text>
</comment>
<dbReference type="RefSeq" id="WP_380638017.1">
    <property type="nucleotide sequence ID" value="NZ_JBHSQO010000020.1"/>
</dbReference>
<protein>
    <submittedName>
        <fullName evidence="2">ArsR/SmtB family transcription factor</fullName>
    </submittedName>
</protein>
<gene>
    <name evidence="2" type="ORF">ACFP3R_20800</name>
</gene>
<evidence type="ECO:0000313" key="3">
    <source>
        <dbReference type="Proteomes" id="UP001596220"/>
    </source>
</evidence>
<evidence type="ECO:0000256" key="1">
    <source>
        <dbReference type="SAM" id="MobiDB-lite"/>
    </source>
</evidence>
<feature type="region of interest" description="Disordered" evidence="1">
    <location>
        <begin position="83"/>
        <end position="111"/>
    </location>
</feature>
<dbReference type="Proteomes" id="UP001596220">
    <property type="component" value="Unassembled WGS sequence"/>
</dbReference>
<name>A0ABW1P862_9PSEU</name>
<reference evidence="3" key="1">
    <citation type="journal article" date="2019" name="Int. J. Syst. Evol. Microbiol.">
        <title>The Global Catalogue of Microorganisms (GCM) 10K type strain sequencing project: providing services to taxonomists for standard genome sequencing and annotation.</title>
        <authorList>
            <consortium name="The Broad Institute Genomics Platform"/>
            <consortium name="The Broad Institute Genome Sequencing Center for Infectious Disease"/>
            <person name="Wu L."/>
            <person name="Ma J."/>
        </authorList>
    </citation>
    <scope>NUCLEOTIDE SEQUENCE [LARGE SCALE GENOMIC DNA]</scope>
    <source>
        <strain evidence="3">CGMCC 4.7246</strain>
    </source>
</reference>
<accession>A0ABW1P862</accession>
<sequence length="148" mass="15930">MRDRVARSAALRAAVVMSTTVDLFRDATGSSAWPDDLGRGRTRLLGRLRTALRAYLAEITQPRRRVIDDALHADPLGALLGPTRADIPRSLPAGGTTTGPATRNNITPATASHHTTVLRIAGLITTRRDTNRAVHTLTPLGLRLLGRT</sequence>
<evidence type="ECO:0000313" key="2">
    <source>
        <dbReference type="EMBL" id="MFC6091716.1"/>
    </source>
</evidence>
<proteinExistence type="predicted"/>
<dbReference type="SUPFAM" id="SSF46785">
    <property type="entry name" value="Winged helix' DNA-binding domain"/>
    <property type="match status" value="1"/>
</dbReference>
<keyword evidence="3" id="KW-1185">Reference proteome</keyword>
<dbReference type="EMBL" id="JBHSQO010000020">
    <property type="protein sequence ID" value="MFC6091716.1"/>
    <property type="molecule type" value="Genomic_DNA"/>
</dbReference>
<dbReference type="InterPro" id="IPR036388">
    <property type="entry name" value="WH-like_DNA-bd_sf"/>
</dbReference>
<feature type="compositionally biased region" description="Low complexity" evidence="1">
    <location>
        <begin position="92"/>
        <end position="102"/>
    </location>
</feature>